<evidence type="ECO:0000313" key="4">
    <source>
        <dbReference type="Proteomes" id="UP000199400"/>
    </source>
</evidence>
<organism evidence="3 4">
    <name type="scientific">Nannocystis exedens</name>
    <dbReference type="NCBI Taxonomy" id="54"/>
    <lineage>
        <taxon>Bacteria</taxon>
        <taxon>Pseudomonadati</taxon>
        <taxon>Myxococcota</taxon>
        <taxon>Polyangia</taxon>
        <taxon>Nannocystales</taxon>
        <taxon>Nannocystaceae</taxon>
        <taxon>Nannocystis</taxon>
    </lineage>
</organism>
<evidence type="ECO:0000256" key="1">
    <source>
        <dbReference type="SAM" id="Phobius"/>
    </source>
</evidence>
<dbReference type="Pfam" id="PF12158">
    <property type="entry name" value="DUF3592"/>
    <property type="match status" value="1"/>
</dbReference>
<evidence type="ECO:0000313" key="3">
    <source>
        <dbReference type="EMBL" id="SFF36840.1"/>
    </source>
</evidence>
<dbReference type="AlphaFoldDB" id="A0A1I2I5E3"/>
<dbReference type="EMBL" id="FOMX01000054">
    <property type="protein sequence ID" value="SFF36840.1"/>
    <property type="molecule type" value="Genomic_DNA"/>
</dbReference>
<name>A0A1I2I5E3_9BACT</name>
<dbReference type="Proteomes" id="UP000199400">
    <property type="component" value="Unassembled WGS sequence"/>
</dbReference>
<dbReference type="InterPro" id="IPR021994">
    <property type="entry name" value="DUF3592"/>
</dbReference>
<reference evidence="4" key="1">
    <citation type="submission" date="2016-10" db="EMBL/GenBank/DDBJ databases">
        <authorList>
            <person name="Varghese N."/>
            <person name="Submissions S."/>
        </authorList>
    </citation>
    <scope>NUCLEOTIDE SEQUENCE [LARGE SCALE GENOMIC DNA]</scope>
    <source>
        <strain evidence="4">ATCC 25963</strain>
    </source>
</reference>
<keyword evidence="1" id="KW-1133">Transmembrane helix</keyword>
<protein>
    <recommendedName>
        <fullName evidence="2">DUF3592 domain-containing protein</fullName>
    </recommendedName>
</protein>
<keyword evidence="4" id="KW-1185">Reference proteome</keyword>
<feature type="domain" description="DUF3592" evidence="2">
    <location>
        <begin position="76"/>
        <end position="126"/>
    </location>
</feature>
<accession>A0A1I2I5E3</accession>
<evidence type="ECO:0000259" key="2">
    <source>
        <dbReference type="Pfam" id="PF12158"/>
    </source>
</evidence>
<proteinExistence type="predicted"/>
<keyword evidence="1" id="KW-0812">Transmembrane</keyword>
<feature type="transmembrane region" description="Helical" evidence="1">
    <location>
        <begin position="26"/>
        <end position="48"/>
    </location>
</feature>
<gene>
    <name evidence="3" type="ORF">SAMN02745121_08420</name>
</gene>
<sequence>MPDVYHYQMEPIAKSLRTRSPLVRGLFWACIVYVSVLSLGLAPLLIALTRAKQARRLDPLFEHGVACEGEVTHVLGPGGWTVSIAYIFTVAGKRYTGHMEYPARLREDWHAGDAVTVLYAPHDPADNIGLFR</sequence>
<keyword evidence="1" id="KW-0472">Membrane</keyword>